<accession>A0ABU1MHC8</accession>
<keyword evidence="2" id="KW-0805">Transcription regulation</keyword>
<sequence>MADRYSELVSFVRVAEAGSLSQAAVRLGLSLPVVSRRLAQLEARLGVALVRRNSRHLSLTEEGEIFYRQAGQALADMERAETVIRTRAFGPAGTLKVATTLAFGRRRLGELLQRFARAHADVTVHLDSVPALANPVESGHDLVISFAAPPLSSLICRRLGSNPRVLCAAPSYLERRGRPQAVDDLARHEHVVVLDEAGAVLREGLPEGLALPAGLATNDADVARAWALDGAGVALHSLWEVAEDLESGALEAVLPDLELPALPVVALFEPRQGRTPRLRHCLQFLAHQVPALA</sequence>
<dbReference type="PANTHER" id="PTHR30537">
    <property type="entry name" value="HTH-TYPE TRANSCRIPTIONAL REGULATOR"/>
    <property type="match status" value="1"/>
</dbReference>
<evidence type="ECO:0000256" key="1">
    <source>
        <dbReference type="ARBA" id="ARBA00009437"/>
    </source>
</evidence>
<dbReference type="Pfam" id="PF00126">
    <property type="entry name" value="HTH_1"/>
    <property type="match status" value="1"/>
</dbReference>
<dbReference type="SUPFAM" id="SSF46785">
    <property type="entry name" value="Winged helix' DNA-binding domain"/>
    <property type="match status" value="1"/>
</dbReference>
<evidence type="ECO:0000256" key="2">
    <source>
        <dbReference type="ARBA" id="ARBA00023015"/>
    </source>
</evidence>
<organism evidence="6 7">
    <name type="scientific">Novosphingobium capsulatum</name>
    <dbReference type="NCBI Taxonomy" id="13688"/>
    <lineage>
        <taxon>Bacteria</taxon>
        <taxon>Pseudomonadati</taxon>
        <taxon>Pseudomonadota</taxon>
        <taxon>Alphaproteobacteria</taxon>
        <taxon>Sphingomonadales</taxon>
        <taxon>Sphingomonadaceae</taxon>
        <taxon>Novosphingobium</taxon>
    </lineage>
</organism>
<gene>
    <name evidence="6" type="ORF">J2792_000272</name>
</gene>
<proteinExistence type="inferred from homology"/>
<evidence type="ECO:0000256" key="4">
    <source>
        <dbReference type="ARBA" id="ARBA00023163"/>
    </source>
</evidence>
<keyword evidence="4" id="KW-0804">Transcription</keyword>
<dbReference type="InterPro" id="IPR005119">
    <property type="entry name" value="LysR_subst-bd"/>
</dbReference>
<dbReference type="Proteomes" id="UP001184150">
    <property type="component" value="Unassembled WGS sequence"/>
</dbReference>
<dbReference type="Gene3D" id="1.10.10.10">
    <property type="entry name" value="Winged helix-like DNA-binding domain superfamily/Winged helix DNA-binding domain"/>
    <property type="match status" value="1"/>
</dbReference>
<reference evidence="6 7" key="1">
    <citation type="submission" date="2023-07" db="EMBL/GenBank/DDBJ databases">
        <title>Sorghum-associated microbial communities from plants grown in Nebraska, USA.</title>
        <authorList>
            <person name="Schachtman D."/>
        </authorList>
    </citation>
    <scope>NUCLEOTIDE SEQUENCE [LARGE SCALE GENOMIC DNA]</scope>
    <source>
        <strain evidence="6 7">DS1027</strain>
    </source>
</reference>
<protein>
    <submittedName>
        <fullName evidence="6">DNA-binding transcriptional LysR family regulator</fullName>
    </submittedName>
</protein>
<evidence type="ECO:0000259" key="5">
    <source>
        <dbReference type="PROSITE" id="PS50931"/>
    </source>
</evidence>
<keyword evidence="3 6" id="KW-0238">DNA-binding</keyword>
<dbReference type="PROSITE" id="PS50931">
    <property type="entry name" value="HTH_LYSR"/>
    <property type="match status" value="1"/>
</dbReference>
<dbReference type="Pfam" id="PF03466">
    <property type="entry name" value="LysR_substrate"/>
    <property type="match status" value="1"/>
</dbReference>
<evidence type="ECO:0000313" key="7">
    <source>
        <dbReference type="Proteomes" id="UP001184150"/>
    </source>
</evidence>
<keyword evidence="7" id="KW-1185">Reference proteome</keyword>
<dbReference type="EMBL" id="JAVDRD010000001">
    <property type="protein sequence ID" value="MDR6509432.1"/>
    <property type="molecule type" value="Genomic_DNA"/>
</dbReference>
<dbReference type="InterPro" id="IPR000847">
    <property type="entry name" value="LysR_HTH_N"/>
</dbReference>
<comment type="similarity">
    <text evidence="1">Belongs to the LysR transcriptional regulatory family.</text>
</comment>
<dbReference type="InterPro" id="IPR036390">
    <property type="entry name" value="WH_DNA-bd_sf"/>
</dbReference>
<evidence type="ECO:0000256" key="3">
    <source>
        <dbReference type="ARBA" id="ARBA00023125"/>
    </source>
</evidence>
<dbReference type="RefSeq" id="WP_171799050.1">
    <property type="nucleotide sequence ID" value="NZ_JAVDRD010000001.1"/>
</dbReference>
<dbReference type="InterPro" id="IPR058163">
    <property type="entry name" value="LysR-type_TF_proteobact-type"/>
</dbReference>
<dbReference type="PANTHER" id="PTHR30537:SF5">
    <property type="entry name" value="HTH-TYPE TRANSCRIPTIONAL ACTIVATOR TTDR-RELATED"/>
    <property type="match status" value="1"/>
</dbReference>
<name>A0ABU1MHC8_9SPHN</name>
<dbReference type="SUPFAM" id="SSF53850">
    <property type="entry name" value="Periplasmic binding protein-like II"/>
    <property type="match status" value="1"/>
</dbReference>
<dbReference type="Gene3D" id="3.40.190.290">
    <property type="match status" value="1"/>
</dbReference>
<dbReference type="InterPro" id="IPR036388">
    <property type="entry name" value="WH-like_DNA-bd_sf"/>
</dbReference>
<evidence type="ECO:0000313" key="6">
    <source>
        <dbReference type="EMBL" id="MDR6509432.1"/>
    </source>
</evidence>
<feature type="domain" description="HTH lysR-type" evidence="5">
    <location>
        <begin position="3"/>
        <end position="60"/>
    </location>
</feature>
<comment type="caution">
    <text evidence="6">The sequence shown here is derived from an EMBL/GenBank/DDBJ whole genome shotgun (WGS) entry which is preliminary data.</text>
</comment>
<dbReference type="GO" id="GO:0003677">
    <property type="term" value="F:DNA binding"/>
    <property type="evidence" value="ECO:0007669"/>
    <property type="project" value="UniProtKB-KW"/>
</dbReference>